<keyword evidence="1" id="KW-0963">Cytoplasm</keyword>
<dbReference type="Gene3D" id="3.40.50.2300">
    <property type="match status" value="1"/>
</dbReference>
<feature type="region of interest" description="Disordered" evidence="4">
    <location>
        <begin position="100"/>
        <end position="120"/>
    </location>
</feature>
<dbReference type="PANTHER" id="PTHR42713:SF3">
    <property type="entry name" value="TRANSCRIPTIONAL REGULATORY PROTEIN HPTR"/>
    <property type="match status" value="1"/>
</dbReference>
<reference evidence="6 7" key="1">
    <citation type="submission" date="2014-12" db="EMBL/GenBank/DDBJ databases">
        <title>Draft genome sequence of Paenibacillus kamchatkensis strain B-2647.</title>
        <authorList>
            <person name="Karlyshev A.V."/>
            <person name="Kudryashova E.B."/>
        </authorList>
    </citation>
    <scope>NUCLEOTIDE SEQUENCE [LARGE SCALE GENOMIC DNA]</scope>
    <source>
        <strain evidence="6 7">VKM B-2647</strain>
    </source>
</reference>
<evidence type="ECO:0000256" key="2">
    <source>
        <dbReference type="ARBA" id="ARBA00023125"/>
    </source>
</evidence>
<dbReference type="InterPro" id="IPR001789">
    <property type="entry name" value="Sig_transdc_resp-reg_receiver"/>
</dbReference>
<dbReference type="EMBL" id="JXAK01000017">
    <property type="protein sequence ID" value="KIL40754.1"/>
    <property type="molecule type" value="Genomic_DNA"/>
</dbReference>
<proteinExistence type="predicted"/>
<keyword evidence="2" id="KW-0238">DNA-binding</keyword>
<dbReference type="PANTHER" id="PTHR42713">
    <property type="entry name" value="HISTIDINE KINASE-RELATED"/>
    <property type="match status" value="1"/>
</dbReference>
<dbReference type="InterPro" id="IPR011006">
    <property type="entry name" value="CheY-like_superfamily"/>
</dbReference>
<dbReference type="InterPro" id="IPR051552">
    <property type="entry name" value="HptR"/>
</dbReference>
<evidence type="ECO:0000256" key="1">
    <source>
        <dbReference type="ARBA" id="ARBA00022490"/>
    </source>
</evidence>
<protein>
    <recommendedName>
        <fullName evidence="5">Response regulatory domain-containing protein</fullName>
    </recommendedName>
</protein>
<evidence type="ECO:0000313" key="6">
    <source>
        <dbReference type="EMBL" id="KIL40754.1"/>
    </source>
</evidence>
<evidence type="ECO:0000259" key="5">
    <source>
        <dbReference type="PROSITE" id="PS50110"/>
    </source>
</evidence>
<comment type="caution">
    <text evidence="6">The sequence shown here is derived from an EMBL/GenBank/DDBJ whole genome shotgun (WGS) entry which is preliminary data.</text>
</comment>
<dbReference type="Pfam" id="PF00072">
    <property type="entry name" value="Response_reg"/>
    <property type="match status" value="1"/>
</dbReference>
<dbReference type="PROSITE" id="PS50110">
    <property type="entry name" value="RESPONSE_REGULATORY"/>
    <property type="match status" value="1"/>
</dbReference>
<feature type="domain" description="Response regulatory" evidence="5">
    <location>
        <begin position="1"/>
        <end position="93"/>
    </location>
</feature>
<evidence type="ECO:0000313" key="7">
    <source>
        <dbReference type="Proteomes" id="UP000031967"/>
    </source>
</evidence>
<organism evidence="6 7">
    <name type="scientific">Gordoniibacillus kamchatkensis</name>
    <dbReference type="NCBI Taxonomy" id="1590651"/>
    <lineage>
        <taxon>Bacteria</taxon>
        <taxon>Bacillati</taxon>
        <taxon>Bacillota</taxon>
        <taxon>Bacilli</taxon>
        <taxon>Bacillales</taxon>
        <taxon>Paenibacillaceae</taxon>
        <taxon>Gordoniibacillus</taxon>
    </lineage>
</organism>
<feature type="modified residue" description="4-aspartylphosphate" evidence="3">
    <location>
        <position position="28"/>
    </location>
</feature>
<dbReference type="Proteomes" id="UP000031967">
    <property type="component" value="Unassembled WGS sequence"/>
</dbReference>
<evidence type="ECO:0000256" key="3">
    <source>
        <dbReference type="PROSITE-ProRule" id="PRU00169"/>
    </source>
</evidence>
<gene>
    <name evidence="6" type="ORF">SD70_11865</name>
</gene>
<accession>A0ABR5AI78</accession>
<keyword evidence="3" id="KW-0597">Phosphoprotein</keyword>
<evidence type="ECO:0000256" key="4">
    <source>
        <dbReference type="SAM" id="MobiDB-lite"/>
    </source>
</evidence>
<name>A0ABR5AI78_9BACL</name>
<dbReference type="SUPFAM" id="SSF52172">
    <property type="entry name" value="CheY-like"/>
    <property type="match status" value="1"/>
</dbReference>
<sequence>MTVAGLRKNGEEALAHCRRDMPHILITDIGMPVMDGLELIREAKRLHPHLKVIILSCHDEFHFAQQAVKLNVNDYILKETMQPETMIELLEKVRQQLEEEHASKLGRSSSNRSSIKATRC</sequence>
<dbReference type="CDD" id="cd17536">
    <property type="entry name" value="REC_YesN-like"/>
    <property type="match status" value="1"/>
</dbReference>
<keyword evidence="7" id="KW-1185">Reference proteome</keyword>